<dbReference type="GO" id="GO:0055130">
    <property type="term" value="P:D-alanine catabolic process"/>
    <property type="evidence" value="ECO:0007669"/>
    <property type="project" value="TreeGrafter"/>
</dbReference>
<evidence type="ECO:0000256" key="5">
    <source>
        <dbReference type="ARBA" id="ARBA00023002"/>
    </source>
</evidence>
<comment type="caution">
    <text evidence="8">The sequence shown here is derived from an EMBL/GenBank/DDBJ whole genome shotgun (WGS) entry which is preliminary data.</text>
</comment>
<proteinExistence type="inferred from homology"/>
<reference evidence="8" key="2">
    <citation type="submission" date="2020-09" db="EMBL/GenBank/DDBJ databases">
        <authorList>
            <person name="Sun Q."/>
            <person name="Kim S."/>
        </authorList>
    </citation>
    <scope>NUCLEOTIDE SEQUENCE</scope>
    <source>
        <strain evidence="8">KCTC 22169</strain>
    </source>
</reference>
<dbReference type="Gene3D" id="3.30.9.10">
    <property type="entry name" value="D-Amino Acid Oxidase, subunit A, domain 2"/>
    <property type="match status" value="1"/>
</dbReference>
<dbReference type="Proteomes" id="UP000626148">
    <property type="component" value="Unassembled WGS sequence"/>
</dbReference>
<dbReference type="InterPro" id="IPR036188">
    <property type="entry name" value="FAD/NAD-bd_sf"/>
</dbReference>
<evidence type="ECO:0000256" key="6">
    <source>
        <dbReference type="ARBA" id="ARBA00047884"/>
    </source>
</evidence>
<reference evidence="8" key="1">
    <citation type="journal article" date="2014" name="Int. J. Syst. Evol. Microbiol.">
        <title>Complete genome sequence of Corynebacterium casei LMG S-19264T (=DSM 44701T), isolated from a smear-ripened cheese.</title>
        <authorList>
            <consortium name="US DOE Joint Genome Institute (JGI-PGF)"/>
            <person name="Walter F."/>
            <person name="Albersmeier A."/>
            <person name="Kalinowski J."/>
            <person name="Ruckert C."/>
        </authorList>
    </citation>
    <scope>NUCLEOTIDE SEQUENCE</scope>
    <source>
        <strain evidence="8">KCTC 22169</strain>
    </source>
</reference>
<dbReference type="RefSeq" id="WP_189606982.1">
    <property type="nucleotide sequence ID" value="NZ_BMXR01000001.1"/>
</dbReference>
<organism evidence="8 9">
    <name type="scientific">Saccharospirillum salsuginis</name>
    <dbReference type="NCBI Taxonomy" id="418750"/>
    <lineage>
        <taxon>Bacteria</taxon>
        <taxon>Pseudomonadati</taxon>
        <taxon>Pseudomonadota</taxon>
        <taxon>Gammaproteobacteria</taxon>
        <taxon>Oceanospirillales</taxon>
        <taxon>Saccharospirillaceae</taxon>
        <taxon>Saccharospirillum</taxon>
    </lineage>
</organism>
<evidence type="ECO:0000256" key="2">
    <source>
        <dbReference type="ARBA" id="ARBA00009410"/>
    </source>
</evidence>
<feature type="domain" description="FAD dependent oxidoreductase" evidence="7">
    <location>
        <begin position="2"/>
        <end position="399"/>
    </location>
</feature>
<accession>A0A918K114</accession>
<dbReference type="FunFam" id="3.50.50.60:FF:000020">
    <property type="entry name" value="D-amino acid dehydrogenase"/>
    <property type="match status" value="1"/>
</dbReference>
<dbReference type="PANTHER" id="PTHR13847">
    <property type="entry name" value="SARCOSINE DEHYDROGENASE-RELATED"/>
    <property type="match status" value="1"/>
</dbReference>
<evidence type="ECO:0000256" key="4">
    <source>
        <dbReference type="ARBA" id="ARBA00022827"/>
    </source>
</evidence>
<dbReference type="GO" id="GO:0005737">
    <property type="term" value="C:cytoplasm"/>
    <property type="evidence" value="ECO:0007669"/>
    <property type="project" value="TreeGrafter"/>
</dbReference>
<evidence type="ECO:0000256" key="3">
    <source>
        <dbReference type="ARBA" id="ARBA00022630"/>
    </source>
</evidence>
<protein>
    <submittedName>
        <fullName evidence="8">D-amino acid dehydrogenase</fullName>
    </submittedName>
</protein>
<dbReference type="GO" id="GO:0005886">
    <property type="term" value="C:plasma membrane"/>
    <property type="evidence" value="ECO:0007669"/>
    <property type="project" value="TreeGrafter"/>
</dbReference>
<dbReference type="NCBIfam" id="NF001933">
    <property type="entry name" value="PRK00711.1"/>
    <property type="match status" value="1"/>
</dbReference>
<evidence type="ECO:0000313" key="8">
    <source>
        <dbReference type="EMBL" id="GGX41858.1"/>
    </source>
</evidence>
<dbReference type="EMBL" id="BMXR01000001">
    <property type="protein sequence ID" value="GGX41858.1"/>
    <property type="molecule type" value="Genomic_DNA"/>
</dbReference>
<comment type="similarity">
    <text evidence="2">Belongs to the DadA oxidoreductase family.</text>
</comment>
<gene>
    <name evidence="8" type="primary">dadA</name>
    <name evidence="8" type="ORF">GCM10007392_05970</name>
</gene>
<comment type="cofactor">
    <cofactor evidence="1">
        <name>FAD</name>
        <dbReference type="ChEBI" id="CHEBI:57692"/>
    </cofactor>
</comment>
<dbReference type="GO" id="GO:0008718">
    <property type="term" value="F:D-amino-acid dehydrogenase activity"/>
    <property type="evidence" value="ECO:0007669"/>
    <property type="project" value="TreeGrafter"/>
</dbReference>
<dbReference type="InterPro" id="IPR006076">
    <property type="entry name" value="FAD-dep_OxRdtase"/>
</dbReference>
<dbReference type="Gene3D" id="3.50.50.60">
    <property type="entry name" value="FAD/NAD(P)-binding domain"/>
    <property type="match status" value="2"/>
</dbReference>
<keyword evidence="9" id="KW-1185">Reference proteome</keyword>
<evidence type="ECO:0000256" key="1">
    <source>
        <dbReference type="ARBA" id="ARBA00001974"/>
    </source>
</evidence>
<evidence type="ECO:0000313" key="9">
    <source>
        <dbReference type="Proteomes" id="UP000626148"/>
    </source>
</evidence>
<keyword evidence="5" id="KW-0560">Oxidoreductase</keyword>
<dbReference type="SUPFAM" id="SSF54373">
    <property type="entry name" value="FAD-linked reductases, C-terminal domain"/>
    <property type="match status" value="1"/>
</dbReference>
<name>A0A918K114_9GAMM</name>
<sequence>MKVVVLGAGVIGVTTAYYLAKAGHKVIVVDRQGAAGMETSFANAGMISTGYSTPWAAPGVPIKAIKWMFQRLAPFKVSPGALNRHSMPWLIQMTRNCSHSAYATNKQRLLTLAEYSRESFLKLEDDLNIAYDNRKHGTLQLFRNKKQLHSIRQDLDVLDDMGIPYELLDAEGCLAVEPGLAHGSRNFVGGLRLINDLTGDCHLFTQTLVDECRKMGVEFRFDTVIDSIKATTRNIMYVCTGSRVIKGDAYVCALGSYSPELLKPLGVKLPIYPIKGYSLTYSISDQENHAPRSTIMDESYKVAITRFDKRIRVGGMAEIAAFNLKAYKKRQKALEFVLNDLFPGSVGLDEPEAWAGLRPMTPDSTPILGRTRYSNLYLNTGHGSLGWTLSLGSARTLAAIISELRPDVSPEDYSIVRYSNG</sequence>
<keyword evidence="4" id="KW-0274">FAD</keyword>
<dbReference type="Pfam" id="PF01266">
    <property type="entry name" value="DAO"/>
    <property type="match status" value="1"/>
</dbReference>
<dbReference type="AlphaFoldDB" id="A0A918K114"/>
<dbReference type="SUPFAM" id="SSF51905">
    <property type="entry name" value="FAD/NAD(P)-binding domain"/>
    <property type="match status" value="1"/>
</dbReference>
<comment type="catalytic activity">
    <reaction evidence="6">
        <text>a D-alpha-amino acid + A + H2O = a 2-oxocarboxylate + AH2 + NH4(+)</text>
        <dbReference type="Rhea" id="RHEA:18125"/>
        <dbReference type="ChEBI" id="CHEBI:13193"/>
        <dbReference type="ChEBI" id="CHEBI:15377"/>
        <dbReference type="ChEBI" id="CHEBI:17499"/>
        <dbReference type="ChEBI" id="CHEBI:28938"/>
        <dbReference type="ChEBI" id="CHEBI:35179"/>
        <dbReference type="ChEBI" id="CHEBI:59871"/>
    </reaction>
</comment>
<dbReference type="PANTHER" id="PTHR13847:SF280">
    <property type="entry name" value="D-AMINO ACID DEHYDROGENASE"/>
    <property type="match status" value="1"/>
</dbReference>
<evidence type="ECO:0000259" key="7">
    <source>
        <dbReference type="Pfam" id="PF01266"/>
    </source>
</evidence>
<keyword evidence="3" id="KW-0285">Flavoprotein</keyword>